<keyword evidence="4" id="KW-0812">Transmembrane</keyword>
<accession>A0A1L6JE99</accession>
<organism evidence="7 9">
    <name type="scientific">Sphingomonas koreensis</name>
    <dbReference type="NCBI Taxonomy" id="93064"/>
    <lineage>
        <taxon>Bacteria</taxon>
        <taxon>Pseudomonadati</taxon>
        <taxon>Pseudomonadota</taxon>
        <taxon>Alphaproteobacteria</taxon>
        <taxon>Sphingomonadales</taxon>
        <taxon>Sphingomonadaceae</taxon>
        <taxon>Sphingomonas</taxon>
    </lineage>
</organism>
<dbReference type="EMBL" id="QQWO01000010">
    <property type="protein sequence ID" value="RSV02182.1"/>
    <property type="molecule type" value="Genomic_DNA"/>
</dbReference>
<dbReference type="Pfam" id="PF03717">
    <property type="entry name" value="PBP_dimer"/>
    <property type="match status" value="1"/>
</dbReference>
<dbReference type="GO" id="GO:0004180">
    <property type="term" value="F:carboxypeptidase activity"/>
    <property type="evidence" value="ECO:0007669"/>
    <property type="project" value="UniProtKB-KW"/>
</dbReference>
<dbReference type="GO" id="GO:0008658">
    <property type="term" value="F:penicillin binding"/>
    <property type="evidence" value="ECO:0007669"/>
    <property type="project" value="InterPro"/>
</dbReference>
<keyword evidence="9" id="KW-1185">Reference proteome</keyword>
<dbReference type="GO" id="GO:0005886">
    <property type="term" value="C:plasma membrane"/>
    <property type="evidence" value="ECO:0007669"/>
    <property type="project" value="TreeGrafter"/>
</dbReference>
<feature type="transmembrane region" description="Helical" evidence="4">
    <location>
        <begin position="29"/>
        <end position="54"/>
    </location>
</feature>
<reference evidence="8 10" key="3">
    <citation type="submission" date="2018-07" db="EMBL/GenBank/DDBJ databases">
        <title>Genomic and Epidemiologic Investigation of an Indolent Hospital Outbreak.</title>
        <authorList>
            <person name="Johnson R.C."/>
            <person name="Deming C."/>
            <person name="Conlan S."/>
            <person name="Zellmer C.J."/>
            <person name="Michelin A.V."/>
            <person name="Lee-Lin S."/>
            <person name="Thomas P.J."/>
            <person name="Park M."/>
            <person name="Weingarten R.A."/>
            <person name="Less J."/>
            <person name="Dekker J.P."/>
            <person name="Frank K.M."/>
            <person name="Musser K.A."/>
            <person name="Mcquiston J.R."/>
            <person name="Henderson D.K."/>
            <person name="Lau A.F."/>
            <person name="Palmore T.N."/>
            <person name="Segre J.A."/>
        </authorList>
    </citation>
    <scope>NUCLEOTIDE SEQUENCE [LARGE SCALE GENOMIC DNA]</scope>
    <source>
        <strain evidence="8 10">SK-NIH.Env10_0317</strain>
    </source>
</reference>
<reference evidence="7" key="1">
    <citation type="submission" date="2016-12" db="EMBL/GenBank/DDBJ databases">
        <title>Whole genome sequencing of Sphingomonas koreensis.</title>
        <authorList>
            <person name="Conlan S."/>
            <person name="Thomas P.J."/>
            <person name="Mullikin J."/>
            <person name="Palmore T.N."/>
            <person name="Frank K.M."/>
            <person name="Segre J.A."/>
        </authorList>
    </citation>
    <scope>NUCLEOTIDE SEQUENCE</scope>
    <source>
        <strain evidence="7">ABOJV</strain>
    </source>
</reference>
<protein>
    <submittedName>
        <fullName evidence="8">Penicillin-binding protein 2</fullName>
    </submittedName>
    <submittedName>
        <fullName evidence="7">Peptidoglycan glycosyltransferase</fullName>
    </submittedName>
</protein>
<dbReference type="SUPFAM" id="SSF56519">
    <property type="entry name" value="Penicillin binding protein dimerisation domain"/>
    <property type="match status" value="1"/>
</dbReference>
<reference evidence="9" key="2">
    <citation type="submission" date="2016-12" db="EMBL/GenBank/DDBJ databases">
        <title>Whole genome sequencing of Sphingomonas sp. ABOJV.</title>
        <authorList>
            <person name="Conlan S."/>
            <person name="Thomas P.J."/>
            <person name="Mullikin J."/>
            <person name="Palmore T.N."/>
            <person name="Frank K.M."/>
            <person name="Segre J.A."/>
        </authorList>
    </citation>
    <scope>NUCLEOTIDE SEQUENCE [LARGE SCALE GENOMIC DNA]</scope>
    <source>
        <strain evidence="9">ABOJV</strain>
    </source>
</reference>
<dbReference type="Gene3D" id="3.40.710.10">
    <property type="entry name" value="DD-peptidase/beta-lactamase superfamily"/>
    <property type="match status" value="1"/>
</dbReference>
<evidence type="ECO:0000256" key="4">
    <source>
        <dbReference type="SAM" id="Phobius"/>
    </source>
</evidence>
<dbReference type="RefSeq" id="WP_075152677.1">
    <property type="nucleotide sequence ID" value="NZ_CP018820.1"/>
</dbReference>
<feature type="domain" description="Penicillin-binding protein transpeptidase" evidence="5">
    <location>
        <begin position="234"/>
        <end position="514"/>
    </location>
</feature>
<evidence type="ECO:0000256" key="1">
    <source>
        <dbReference type="ARBA" id="ARBA00004370"/>
    </source>
</evidence>
<evidence type="ECO:0000313" key="8">
    <source>
        <dbReference type="EMBL" id="RSV02182.1"/>
    </source>
</evidence>
<dbReference type="OrthoDB" id="9789078at2"/>
<dbReference type="GO" id="GO:0071555">
    <property type="term" value="P:cell wall organization"/>
    <property type="evidence" value="ECO:0007669"/>
    <property type="project" value="TreeGrafter"/>
</dbReference>
<evidence type="ECO:0000259" key="6">
    <source>
        <dbReference type="Pfam" id="PF03717"/>
    </source>
</evidence>
<dbReference type="InterPro" id="IPR005311">
    <property type="entry name" value="PBP_dimer"/>
</dbReference>
<dbReference type="Proteomes" id="UP000286681">
    <property type="component" value="Unassembled WGS sequence"/>
</dbReference>
<dbReference type="Pfam" id="PF00905">
    <property type="entry name" value="Transpeptidase"/>
    <property type="match status" value="1"/>
</dbReference>
<dbReference type="GO" id="GO:0016740">
    <property type="term" value="F:transferase activity"/>
    <property type="evidence" value="ECO:0007669"/>
    <property type="project" value="UniProtKB-KW"/>
</dbReference>
<proteinExistence type="predicted"/>
<dbReference type="PANTHER" id="PTHR30627:SF1">
    <property type="entry name" value="PEPTIDOGLYCAN D,D-TRANSPEPTIDASE FTSI"/>
    <property type="match status" value="1"/>
</dbReference>
<dbReference type="PANTHER" id="PTHR30627">
    <property type="entry name" value="PEPTIDOGLYCAN D,D-TRANSPEPTIDASE"/>
    <property type="match status" value="1"/>
</dbReference>
<dbReference type="InterPro" id="IPR036138">
    <property type="entry name" value="PBP_dimer_sf"/>
</dbReference>
<dbReference type="InterPro" id="IPR001460">
    <property type="entry name" value="PCN-bd_Tpept"/>
</dbReference>
<dbReference type="STRING" id="93064.BRX40_19205"/>
<name>A0A1L6JE99_9SPHN</name>
<feature type="domain" description="Penicillin-binding protein dimerisation" evidence="6">
    <location>
        <begin position="68"/>
        <end position="176"/>
    </location>
</feature>
<sequence>MTVLVAPAPRNRTRPGNRQASLAVAHVRLMILALVFAAGIAVIVGRLTLLALFAEPAAATSVNAMLVPLRGDLVDRNGAPLARTIDAWSIGVRPDKVIGDKGELARMLAAALPGKSEGDYAKLLGSDSRFTYLQRRAVPELVAAVHALGEPGIEFAREPQRLYPQASLGAHVLGYLDFDGNGVTGMELALNKQLTDPARRGQPVALSLDLRAQAALESELGAAMTTFQARGAAGVILDVASGEVMAMASLPTFNPNNIKGSNPESFRNNVTQSVYELGSSFKPLTMAFAIESGIATSMAKRYDATVPLQVGGFRIRDDHAQKRWLNIPETLIHSSNIATARIADELGQQRMESMFRKLGFDQRPDIELGGKAAPLWPKYWARTTVMTTAYGHGIAVTPLHLASAYAAMVNGGVWRPATLRRIEPGKAPAGRRVVSEATSARMRQLLRLVVTYGTGRKADAPGYRVGGKTGTAEVPGAGGYKRNQNVSTFAAAFPMDAPRYVVLVMLDSPVGNAQTHGFSTAGWTAAPVVSRVIMRTGAMLGVVPDETRDVNVSDLTPLLWKAEPKNKPKGAAAATPIVAPGAGE</sequence>
<keyword evidence="2" id="KW-0121">Carboxypeptidase</keyword>
<evidence type="ECO:0000313" key="7">
    <source>
        <dbReference type="EMBL" id="APR54256.1"/>
    </source>
</evidence>
<dbReference type="Gene3D" id="3.90.1310.10">
    <property type="entry name" value="Penicillin-binding protein 2a (Domain 2)"/>
    <property type="match status" value="1"/>
</dbReference>
<keyword evidence="2" id="KW-0378">Hydrolase</keyword>
<evidence type="ECO:0000256" key="2">
    <source>
        <dbReference type="ARBA" id="ARBA00022645"/>
    </source>
</evidence>
<evidence type="ECO:0000259" key="5">
    <source>
        <dbReference type="Pfam" id="PF00905"/>
    </source>
</evidence>
<dbReference type="KEGG" id="skr:BRX40_19205"/>
<comment type="subcellular location">
    <subcellularLocation>
        <location evidence="1">Membrane</location>
    </subcellularLocation>
</comment>
<dbReference type="Gene3D" id="3.30.450.330">
    <property type="match status" value="1"/>
</dbReference>
<dbReference type="AlphaFoldDB" id="A0A1L6JE99"/>
<evidence type="ECO:0000313" key="10">
    <source>
        <dbReference type="Proteomes" id="UP000286681"/>
    </source>
</evidence>
<dbReference type="InterPro" id="IPR012338">
    <property type="entry name" value="Beta-lactam/transpept-like"/>
</dbReference>
<dbReference type="Proteomes" id="UP000185161">
    <property type="component" value="Chromosome"/>
</dbReference>
<evidence type="ECO:0000256" key="3">
    <source>
        <dbReference type="ARBA" id="ARBA00023136"/>
    </source>
</evidence>
<dbReference type="GeneID" id="44134692"/>
<keyword evidence="2" id="KW-0645">Protease</keyword>
<keyword evidence="7" id="KW-0808">Transferase</keyword>
<keyword evidence="3 4" id="KW-0472">Membrane</keyword>
<evidence type="ECO:0000313" key="9">
    <source>
        <dbReference type="Proteomes" id="UP000185161"/>
    </source>
</evidence>
<dbReference type="SUPFAM" id="SSF56601">
    <property type="entry name" value="beta-lactamase/transpeptidase-like"/>
    <property type="match status" value="1"/>
</dbReference>
<keyword evidence="4" id="KW-1133">Transmembrane helix</keyword>
<dbReference type="EMBL" id="CP018820">
    <property type="protein sequence ID" value="APR54256.1"/>
    <property type="molecule type" value="Genomic_DNA"/>
</dbReference>
<gene>
    <name evidence="7" type="ORF">BRX40_19205</name>
    <name evidence="8" type="ORF">CA257_13455</name>
</gene>
<dbReference type="InterPro" id="IPR050515">
    <property type="entry name" value="Beta-lactam/transpept"/>
</dbReference>